<proteinExistence type="predicted"/>
<reference evidence="2 3" key="1">
    <citation type="submission" date="2015-01" db="EMBL/GenBank/DDBJ databases">
        <title>Evolution of Trichinella species and genotypes.</title>
        <authorList>
            <person name="Korhonen P.K."/>
            <person name="Edoardo P."/>
            <person name="Giuseppe L.R."/>
            <person name="Gasser R.B."/>
        </authorList>
    </citation>
    <scope>NUCLEOTIDE SEQUENCE [LARGE SCALE GENOMIC DNA]</scope>
    <source>
        <strain evidence="2">ISS470</strain>
    </source>
</reference>
<accession>A0A0V1F943</accession>
<keyword evidence="3" id="KW-1185">Reference proteome</keyword>
<dbReference type="Proteomes" id="UP000054995">
    <property type="component" value="Unassembled WGS sequence"/>
</dbReference>
<feature type="non-terminal residue" evidence="2">
    <location>
        <position position="1"/>
    </location>
</feature>
<sequence length="59" mass="6950">LKIQFCTEKTEEHTYAKQCMHFIYNIYRSCTNNCTPGCTLLDDVENRFMSCVDLNRCGF</sequence>
<name>A0A0V1F943_TRIPS</name>
<dbReference type="EMBL" id="JYDT01000211">
    <property type="protein sequence ID" value="KRY81688.1"/>
    <property type="molecule type" value="Genomic_DNA"/>
</dbReference>
<protein>
    <submittedName>
        <fullName evidence="2">Uncharacterized protein</fullName>
    </submittedName>
</protein>
<gene>
    <name evidence="2" type="ORF">T4D_3710</name>
    <name evidence="1" type="ORF">T4D_8185</name>
</gene>
<evidence type="ECO:0000313" key="2">
    <source>
        <dbReference type="EMBL" id="KRY82576.1"/>
    </source>
</evidence>
<evidence type="ECO:0000313" key="3">
    <source>
        <dbReference type="Proteomes" id="UP000054995"/>
    </source>
</evidence>
<evidence type="ECO:0000313" key="1">
    <source>
        <dbReference type="EMBL" id="KRY81688.1"/>
    </source>
</evidence>
<organism evidence="2 3">
    <name type="scientific">Trichinella pseudospiralis</name>
    <name type="common">Parasitic roundworm</name>
    <dbReference type="NCBI Taxonomy" id="6337"/>
    <lineage>
        <taxon>Eukaryota</taxon>
        <taxon>Metazoa</taxon>
        <taxon>Ecdysozoa</taxon>
        <taxon>Nematoda</taxon>
        <taxon>Enoplea</taxon>
        <taxon>Dorylaimia</taxon>
        <taxon>Trichinellida</taxon>
        <taxon>Trichinellidae</taxon>
        <taxon>Trichinella</taxon>
    </lineage>
</organism>
<dbReference type="EMBL" id="JYDT01000169">
    <property type="protein sequence ID" value="KRY82576.1"/>
    <property type="molecule type" value="Genomic_DNA"/>
</dbReference>
<comment type="caution">
    <text evidence="2">The sequence shown here is derived from an EMBL/GenBank/DDBJ whole genome shotgun (WGS) entry which is preliminary data.</text>
</comment>